<protein>
    <submittedName>
        <fullName evidence="2">Amidohydrolase family protein</fullName>
    </submittedName>
</protein>
<reference evidence="2 3" key="1">
    <citation type="submission" date="2022-01" db="EMBL/GenBank/DDBJ databases">
        <title>Lysobacter chinensis sp. nov., a bacterium isolated from cow dung compost.</title>
        <authorList>
            <person name="Liu Y."/>
        </authorList>
    </citation>
    <scope>NUCLEOTIDE SEQUENCE [LARGE SCALE GENOMIC DNA]</scope>
    <source>
        <strain evidence="2 3">TLK-CK17</strain>
    </source>
</reference>
<dbReference type="Pfam" id="PF01979">
    <property type="entry name" value="Amidohydro_1"/>
    <property type="match status" value="1"/>
</dbReference>
<dbReference type="Gene3D" id="3.20.20.140">
    <property type="entry name" value="Metal-dependent hydrolases"/>
    <property type="match status" value="2"/>
</dbReference>
<dbReference type="InterPro" id="IPR051781">
    <property type="entry name" value="Metallo-dep_Hydrolase"/>
</dbReference>
<organism evidence="2 3">
    <name type="scientific">Marilutibacter chinensis</name>
    <dbReference type="NCBI Taxonomy" id="2912247"/>
    <lineage>
        <taxon>Bacteria</taxon>
        <taxon>Pseudomonadati</taxon>
        <taxon>Pseudomonadota</taxon>
        <taxon>Gammaproteobacteria</taxon>
        <taxon>Lysobacterales</taxon>
        <taxon>Lysobacteraceae</taxon>
        <taxon>Marilutibacter</taxon>
    </lineage>
</organism>
<feature type="domain" description="Amidohydrolase-related" evidence="1">
    <location>
        <begin position="79"/>
        <end position="434"/>
    </location>
</feature>
<evidence type="ECO:0000259" key="1">
    <source>
        <dbReference type="Pfam" id="PF01979"/>
    </source>
</evidence>
<dbReference type="InterPro" id="IPR032466">
    <property type="entry name" value="Metal_Hydrolase"/>
</dbReference>
<dbReference type="PANTHER" id="PTHR43135:SF3">
    <property type="entry name" value="ALPHA-D-RIBOSE 1-METHYLPHOSPHONATE 5-TRIPHOSPHATE DIPHOSPHATASE"/>
    <property type="match status" value="1"/>
</dbReference>
<dbReference type="InterPro" id="IPR006680">
    <property type="entry name" value="Amidohydro-rel"/>
</dbReference>
<dbReference type="Proteomes" id="UP001430796">
    <property type="component" value="Unassembled WGS sequence"/>
</dbReference>
<comment type="caution">
    <text evidence="2">The sequence shown here is derived from an EMBL/GenBank/DDBJ whole genome shotgun (WGS) entry which is preliminary data.</text>
</comment>
<accession>A0ABS9HSQ3</accession>
<reference evidence="3" key="2">
    <citation type="submission" date="2022-01" db="EMBL/GenBank/DDBJ databases">
        <title>Lysobacter chinensis sp. nov., a bacterium isolated from cow dung compost.</title>
        <authorList>
            <person name="Zhou L.Y."/>
        </authorList>
    </citation>
    <scope>NUCLEOTIDE SEQUENCE [LARGE SCALE GENOMIC DNA]</scope>
    <source>
        <strain evidence="3">TLK-CK17</strain>
    </source>
</reference>
<sequence>MVADTGDRTSRSASIREYIAYDDAAIALVGVDVIDGTGTAVRRNQTVLIEGGRIAGVGGADSLAVPAHARILELRGHTVVPGLVGMHDHTHMPGITFIGGAASRLWLASGVTTVQTAGSAEPEAEAKLARAIDAGEAVGPTIFPTAQYLTGPDGNGPMSKPASAEQARELVREWAADGATWFKLYRHIQPDIAAAVIEEAHAQGRKVTGHLCSLTFREAALMGIDSIEHGLISAADFIEDKPEGECVSTRHSVAAIQLGDPRVAELIGLLVREQVTLTSTLAIIESHFPHRPQGDERSLALLSPAWRQAYDERQTRLAETAADTSMTPALLAKFMAFERMFADAGGRLVMGPDPGRHVLPGYGNQRGFELLVEAGFTVPEAVRIAAANGADALGVGDGSGRIANGYVADLVVLDGDLAAEPSVIRNVEAVFKDGVGFDPGRLVAGLEGQLGPR</sequence>
<dbReference type="Gene3D" id="2.30.40.10">
    <property type="entry name" value="Urease, subunit C, domain 1"/>
    <property type="match status" value="2"/>
</dbReference>
<name>A0ABS9HSQ3_9GAMM</name>
<dbReference type="EMBL" id="JAKJPO010000003">
    <property type="protein sequence ID" value="MCF7221546.1"/>
    <property type="molecule type" value="Genomic_DNA"/>
</dbReference>
<gene>
    <name evidence="2" type="ORF">L3V18_07050</name>
</gene>
<evidence type="ECO:0000313" key="2">
    <source>
        <dbReference type="EMBL" id="MCF7221546.1"/>
    </source>
</evidence>
<reference evidence="2 3" key="3">
    <citation type="submission" date="2022-01" db="EMBL/GenBank/DDBJ databases">
        <authorList>
            <person name="Zhou L.Y."/>
        </authorList>
    </citation>
    <scope>NUCLEOTIDE SEQUENCE [LARGE SCALE GENOMIC DNA]</scope>
    <source>
        <strain evidence="2 3">TLK-CK17</strain>
    </source>
</reference>
<keyword evidence="3" id="KW-1185">Reference proteome</keyword>
<dbReference type="SUPFAM" id="SSF51338">
    <property type="entry name" value="Composite domain of metallo-dependent hydrolases"/>
    <property type="match status" value="1"/>
</dbReference>
<dbReference type="PANTHER" id="PTHR43135">
    <property type="entry name" value="ALPHA-D-RIBOSE 1-METHYLPHOSPHONATE 5-TRIPHOSPHATE DIPHOSPHATASE"/>
    <property type="match status" value="1"/>
</dbReference>
<dbReference type="SUPFAM" id="SSF51556">
    <property type="entry name" value="Metallo-dependent hydrolases"/>
    <property type="match status" value="1"/>
</dbReference>
<dbReference type="RefSeq" id="WP_237053973.1">
    <property type="nucleotide sequence ID" value="NZ_JAKJPO010000003.1"/>
</dbReference>
<dbReference type="InterPro" id="IPR011059">
    <property type="entry name" value="Metal-dep_hydrolase_composite"/>
</dbReference>
<evidence type="ECO:0000313" key="3">
    <source>
        <dbReference type="Proteomes" id="UP001430796"/>
    </source>
</evidence>
<proteinExistence type="predicted"/>